<name>A0AAU7VHR0_9FIRM</name>
<organism evidence="2">
    <name type="scientific">Proteinivorax tanatarense</name>
    <dbReference type="NCBI Taxonomy" id="1260629"/>
    <lineage>
        <taxon>Bacteria</taxon>
        <taxon>Bacillati</taxon>
        <taxon>Bacillota</taxon>
        <taxon>Clostridia</taxon>
        <taxon>Eubacteriales</taxon>
        <taxon>Proteinivoracaceae</taxon>
        <taxon>Proteinivorax</taxon>
    </lineage>
</organism>
<dbReference type="EMBL" id="CP158367">
    <property type="protein sequence ID" value="XBX73565.1"/>
    <property type="molecule type" value="Genomic_DNA"/>
</dbReference>
<dbReference type="RefSeq" id="WP_350342326.1">
    <property type="nucleotide sequence ID" value="NZ_CP158367.1"/>
</dbReference>
<keyword evidence="1" id="KW-0472">Membrane</keyword>
<sequence>MKIGTITRDTINKVKAALKEFNNDTLHSLGILLPALAVATSIVGFIVAFIINIVQGGYADQVALINVNGIAGITDAFSSGTTSILYGNLFGTTIKFLLTFQMIILLITFFSQATKTKKVIMIFDLSFIALIGITLFLMDLREGNFIINFLYRLEAEQLKMYLIILVITLVAAFVSSLIVLLTTKCRWMLGYACAAGAISFLAVPLVLLVVQNIIVIILSIIILAMIGIILSFVLGSASSDTMSTGNSVSNYSGYNQPRSEKKENAVSTTSDIKQFSGNVKFYRGKGGLGLGVPQNKCIYFDGNLTTRGYVCTVKDYEEGKVVIMLNNQRVTNI</sequence>
<evidence type="ECO:0000313" key="2">
    <source>
        <dbReference type="EMBL" id="XBX73565.1"/>
    </source>
</evidence>
<keyword evidence="1" id="KW-1133">Transmembrane helix</keyword>
<feature type="transmembrane region" description="Helical" evidence="1">
    <location>
        <begin position="84"/>
        <end position="107"/>
    </location>
</feature>
<feature type="transmembrane region" description="Helical" evidence="1">
    <location>
        <begin position="158"/>
        <end position="181"/>
    </location>
</feature>
<keyword evidence="1" id="KW-0812">Transmembrane</keyword>
<feature type="transmembrane region" description="Helical" evidence="1">
    <location>
        <begin position="119"/>
        <end position="138"/>
    </location>
</feature>
<feature type="transmembrane region" description="Helical" evidence="1">
    <location>
        <begin position="213"/>
        <end position="234"/>
    </location>
</feature>
<gene>
    <name evidence="2" type="ORF">PRVXT_001553</name>
</gene>
<proteinExistence type="predicted"/>
<accession>A0AAU7VHR0</accession>
<dbReference type="AlphaFoldDB" id="A0AAU7VHR0"/>
<protein>
    <submittedName>
        <fullName evidence="2">Uncharacterized protein</fullName>
    </submittedName>
</protein>
<evidence type="ECO:0000256" key="1">
    <source>
        <dbReference type="SAM" id="Phobius"/>
    </source>
</evidence>
<reference evidence="2" key="1">
    <citation type="journal article" date="2013" name="Extremophiles">
        <title>Proteinivorax tanatarense gen. nov., sp. nov., an anaerobic, haloalkaliphilic, proteolytic bacterium isolated from a decaying algal bloom, and proposal of Proteinivoraceae fam. nov.</title>
        <authorList>
            <person name="Kevbrin V."/>
            <person name="Boltyanskaya Y."/>
            <person name="Zhilina T."/>
            <person name="Kolganova T."/>
            <person name="Lavrentjeva E."/>
            <person name="Kuznetsov B."/>
        </authorList>
    </citation>
    <scope>NUCLEOTIDE SEQUENCE</scope>
    <source>
        <strain evidence="2">Z-910T</strain>
    </source>
</reference>
<reference evidence="2" key="2">
    <citation type="submission" date="2024-06" db="EMBL/GenBank/DDBJ databases">
        <authorList>
            <person name="Petrova K.O."/>
            <person name="Toshchakov S.V."/>
            <person name="Boltjanskaja Y.V."/>
            <person name="Kevbrin V."/>
        </authorList>
    </citation>
    <scope>NUCLEOTIDE SEQUENCE</scope>
    <source>
        <strain evidence="2">Z-910T</strain>
    </source>
</reference>
<feature type="transmembrane region" description="Helical" evidence="1">
    <location>
        <begin position="188"/>
        <end position="207"/>
    </location>
</feature>
<feature type="transmembrane region" description="Helical" evidence="1">
    <location>
        <begin position="29"/>
        <end position="54"/>
    </location>
</feature>